<protein>
    <submittedName>
        <fullName evidence="1">Uncharacterized protein</fullName>
    </submittedName>
</protein>
<dbReference type="EMBL" id="CM055093">
    <property type="protein sequence ID" value="KAJ7566599.1"/>
    <property type="molecule type" value="Genomic_DNA"/>
</dbReference>
<organism evidence="1 2">
    <name type="scientific">Diphasiastrum complanatum</name>
    <name type="common">Issler's clubmoss</name>
    <name type="synonym">Lycopodium complanatum</name>
    <dbReference type="NCBI Taxonomy" id="34168"/>
    <lineage>
        <taxon>Eukaryota</taxon>
        <taxon>Viridiplantae</taxon>
        <taxon>Streptophyta</taxon>
        <taxon>Embryophyta</taxon>
        <taxon>Tracheophyta</taxon>
        <taxon>Lycopodiopsida</taxon>
        <taxon>Lycopodiales</taxon>
        <taxon>Lycopodiaceae</taxon>
        <taxon>Lycopodioideae</taxon>
        <taxon>Diphasiastrum</taxon>
    </lineage>
</organism>
<accession>A0ACC2EJF1</accession>
<comment type="caution">
    <text evidence="1">The sequence shown here is derived from an EMBL/GenBank/DDBJ whole genome shotgun (WGS) entry which is preliminary data.</text>
</comment>
<evidence type="ECO:0000313" key="2">
    <source>
        <dbReference type="Proteomes" id="UP001162992"/>
    </source>
</evidence>
<gene>
    <name evidence="1" type="ORF">O6H91_02G110600</name>
</gene>
<dbReference type="Proteomes" id="UP001162992">
    <property type="component" value="Chromosome 2"/>
</dbReference>
<proteinExistence type="predicted"/>
<reference evidence="2" key="1">
    <citation type="journal article" date="2024" name="Proc. Natl. Acad. Sci. U.S.A.">
        <title>Extraordinary preservation of gene collinearity over three hundred million years revealed in homosporous lycophytes.</title>
        <authorList>
            <person name="Li C."/>
            <person name="Wickell D."/>
            <person name="Kuo L.Y."/>
            <person name="Chen X."/>
            <person name="Nie B."/>
            <person name="Liao X."/>
            <person name="Peng D."/>
            <person name="Ji J."/>
            <person name="Jenkins J."/>
            <person name="Williams M."/>
            <person name="Shu S."/>
            <person name="Plott C."/>
            <person name="Barry K."/>
            <person name="Rajasekar S."/>
            <person name="Grimwood J."/>
            <person name="Han X."/>
            <person name="Sun S."/>
            <person name="Hou Z."/>
            <person name="He W."/>
            <person name="Dai G."/>
            <person name="Sun C."/>
            <person name="Schmutz J."/>
            <person name="Leebens-Mack J.H."/>
            <person name="Li F.W."/>
            <person name="Wang L."/>
        </authorList>
    </citation>
    <scope>NUCLEOTIDE SEQUENCE [LARGE SCALE GENOMIC DNA]</scope>
    <source>
        <strain evidence="2">cv. PW_Plant_1</strain>
    </source>
</reference>
<evidence type="ECO:0000313" key="1">
    <source>
        <dbReference type="EMBL" id="KAJ7566599.1"/>
    </source>
</evidence>
<name>A0ACC2EJF1_DIPCM</name>
<keyword evidence="2" id="KW-1185">Reference proteome</keyword>
<sequence>MPVKDFISLPHLDMGSGWRTAKALLGISTWSLSCTRPDETFRREFNDSGSGKDRCHIEKQIGSDSDLGGGNLLSPSRLNLIQKSIRFTRSSCAICLESIKQGQGHALFTAECTHTFHFSCIAANVRHGNFFCPVCRAKWKEVPWQAPLIKGVHEERAAVRRLDREAQRLSQQRDAENDPTRSESSFQILPHANANRQRYQLTTPSEPNVFDDDEPLNEGTASEELLERLDNGQTILCEERNSQESESMDIMAISRSNQAGHTVEADGERHGLDAQENIEAIEKPALCAREEGKEYKIEMTAYVEMESVLYSQARDNFTVLVHLKSPAAKRGTSSILANQLDEEHESTLQPSPRSQNCVDGLLESSPCTDSRTPIDLVTVLDVSGSMSGGKLRLLKRAMAFLISNLRSEDRLSVIAFSSSAKRVLPLRRMVEPGRQSALRAVDSLISAGGTNIAEGLAKGAKVLEDRRVRNPVASIILLSDGQDMHGFNMHRELSSPHLRGRSNHQKLLLPIRQCTRQGHPRIPVHTFGLGTDHDATVMHSIAQISGGTYSFIQTEAAVQDAFAQCIGGLLSVVVQDIEVKISSGMDKIQLKKLHAGSYDNSINDSCDTGLVKLGDLYADEERDILVDLRLPAVDKAPMEKQSKMVILKVQCTYKNPVSRRSFFISMPEISVSRPIYVFKEQLTASVEVDSQRNRLLTAQSIADAGEMADRGDIAGAQRALQLAKTALRESVAWQAGDQLSKALDTELFEIQTRMSNRQLYERTGRAYALSAHNSHFGQRAATRGDSVSNHSSDYQTPSMVDMICHSQTFGSSTQSASAHSSTPGASQKQSIPRRSNRRVNAIA</sequence>